<keyword evidence="2" id="KW-1133">Transmembrane helix</keyword>
<reference evidence="3" key="1">
    <citation type="submission" date="2020-10" db="EMBL/GenBank/DDBJ databases">
        <authorList>
            <person name="Abbas A."/>
            <person name="Razzaq R."/>
            <person name="Waqas M."/>
            <person name="Abbas N."/>
            <person name="Nielsen T.K."/>
            <person name="Hansen L.H."/>
            <person name="Hussain S."/>
            <person name="Shahid M."/>
        </authorList>
    </citation>
    <scope>NUCLEOTIDE SEQUENCE</scope>
    <source>
        <strain evidence="3">S14</strain>
    </source>
</reference>
<feature type="compositionally biased region" description="Basic and acidic residues" evidence="1">
    <location>
        <begin position="423"/>
        <end position="442"/>
    </location>
</feature>
<feature type="region of interest" description="Disordered" evidence="1">
    <location>
        <begin position="61"/>
        <end position="442"/>
    </location>
</feature>
<feature type="compositionally biased region" description="Low complexity" evidence="1">
    <location>
        <begin position="323"/>
        <end position="335"/>
    </location>
</feature>
<feature type="compositionally biased region" description="Pro residues" evidence="1">
    <location>
        <begin position="107"/>
        <end position="122"/>
    </location>
</feature>
<dbReference type="RefSeq" id="WP_309392401.1">
    <property type="nucleotide sequence ID" value="NZ_JADBEO010000026.1"/>
</dbReference>
<evidence type="ECO:0000313" key="3">
    <source>
        <dbReference type="EMBL" id="MDR4307494.1"/>
    </source>
</evidence>
<keyword evidence="2" id="KW-0472">Membrane</keyword>
<feature type="transmembrane region" description="Helical" evidence="2">
    <location>
        <begin position="37"/>
        <end position="55"/>
    </location>
</feature>
<feature type="compositionally biased region" description="Basic and acidic residues" evidence="1">
    <location>
        <begin position="524"/>
        <end position="535"/>
    </location>
</feature>
<feature type="compositionally biased region" description="Basic and acidic residues" evidence="1">
    <location>
        <begin position="351"/>
        <end position="374"/>
    </location>
</feature>
<feature type="compositionally biased region" description="Low complexity" evidence="1">
    <location>
        <begin position="61"/>
        <end position="70"/>
    </location>
</feature>
<organism evidence="3 4">
    <name type="scientific">Chelatococcus sambhunathii</name>
    <dbReference type="NCBI Taxonomy" id="363953"/>
    <lineage>
        <taxon>Bacteria</taxon>
        <taxon>Pseudomonadati</taxon>
        <taxon>Pseudomonadota</taxon>
        <taxon>Alphaproteobacteria</taxon>
        <taxon>Hyphomicrobiales</taxon>
        <taxon>Chelatococcaceae</taxon>
        <taxon>Chelatococcus</taxon>
    </lineage>
</organism>
<sequence length="535" mass="55753">MPFVLYALGAGLMAWAGYLMLAGESYAAIDIAASLAGWGAFTIGLGAVTAALQRLTKAVGASRRAAASPADDTKAGRRERSEGKADGAAAKARPEERQRNRLLRADPAPPPEPIAPPTPVVAPPVSIVAPLRTPEPAPAEAGADAGEASPEKPDEASKAAGGEKRSMRAALRRPVRAADEPKVEAPPVAVSKLGGGLSLRRRRAEPPLAEEPQDGATAPTQQPVTAPERLEPSATRPIMPIRATPVVKSPAEPAPVDEPVIGEAHATEARSQDVAPPTPQVAEDVKPEADAAPVPTADETETPPAASGQLEAPAPESPPVPEPAANEPAAARPAPAGQPPVPEWLARARARREARLRTDTPRAPERPRFVREPEPAVETPPAPPRSPEPDAEPADAEPHPALDQAASAEPPVSPDPTPVSPPEAERADEPVPEAADRRLVSEGEHNGVMYRFYDDGSVEAQSPHGVRRFASVDDLRRAVMNARGPGRLDADPGAAPEVLAPVETDPLDVALAELEGGARPAPKLHVDPEDRLGRL</sequence>
<name>A0ABU1DHD1_9HYPH</name>
<comment type="caution">
    <text evidence="3">The sequence shown here is derived from an EMBL/GenBank/DDBJ whole genome shotgun (WGS) entry which is preliminary data.</text>
</comment>
<feature type="compositionally biased region" description="Low complexity" evidence="1">
    <location>
        <begin position="138"/>
        <end position="148"/>
    </location>
</feature>
<dbReference type="EMBL" id="JADBEO010000026">
    <property type="protein sequence ID" value="MDR4307494.1"/>
    <property type="molecule type" value="Genomic_DNA"/>
</dbReference>
<keyword evidence="4" id="KW-1185">Reference proteome</keyword>
<feature type="region of interest" description="Disordered" evidence="1">
    <location>
        <begin position="513"/>
        <end position="535"/>
    </location>
</feature>
<feature type="compositionally biased region" description="Pro residues" evidence="1">
    <location>
        <begin position="411"/>
        <end position="421"/>
    </location>
</feature>
<protein>
    <recommendedName>
        <fullName evidence="5">Meckel syndrome type 1 protein</fullName>
    </recommendedName>
</protein>
<gene>
    <name evidence="3" type="ORF">IHQ68_12790</name>
</gene>
<dbReference type="Proteomes" id="UP001181622">
    <property type="component" value="Unassembled WGS sequence"/>
</dbReference>
<evidence type="ECO:0008006" key="5">
    <source>
        <dbReference type="Google" id="ProtNLM"/>
    </source>
</evidence>
<proteinExistence type="predicted"/>
<feature type="compositionally biased region" description="Basic and acidic residues" evidence="1">
    <location>
        <begin position="71"/>
        <end position="85"/>
    </location>
</feature>
<evidence type="ECO:0000256" key="2">
    <source>
        <dbReference type="SAM" id="Phobius"/>
    </source>
</evidence>
<evidence type="ECO:0000313" key="4">
    <source>
        <dbReference type="Proteomes" id="UP001181622"/>
    </source>
</evidence>
<keyword evidence="2" id="KW-0812">Transmembrane</keyword>
<evidence type="ECO:0000256" key="1">
    <source>
        <dbReference type="SAM" id="MobiDB-lite"/>
    </source>
</evidence>
<accession>A0ABU1DHD1</accession>
<feature type="compositionally biased region" description="Basic and acidic residues" evidence="1">
    <location>
        <begin position="149"/>
        <end position="166"/>
    </location>
</feature>